<dbReference type="Pfam" id="PF00975">
    <property type="entry name" value="Thioesterase"/>
    <property type="match status" value="1"/>
</dbReference>
<dbReference type="InterPro" id="IPR029058">
    <property type="entry name" value="AB_hydrolase_fold"/>
</dbReference>
<dbReference type="Proteomes" id="UP000821866">
    <property type="component" value="Chromosome 10"/>
</dbReference>
<dbReference type="SUPFAM" id="SSF53474">
    <property type="entry name" value="alpha/beta-Hydrolases"/>
    <property type="match status" value="1"/>
</dbReference>
<comment type="caution">
    <text evidence="3">The sequence shown here is derived from an EMBL/GenBank/DDBJ whole genome shotgun (WGS) entry which is preliminary data.</text>
</comment>
<evidence type="ECO:0000313" key="4">
    <source>
        <dbReference type="Proteomes" id="UP000821866"/>
    </source>
</evidence>
<gene>
    <name evidence="3" type="ORF">HPB51_024726</name>
</gene>
<accession>A0A9J6EUM6</accession>
<dbReference type="AlphaFoldDB" id="A0A9J6EUM6"/>
<proteinExistence type="predicted"/>
<protein>
    <recommendedName>
        <fullName evidence="1">oleoyl-[acyl-carrier-protein] hydrolase</fullName>
        <ecNumber evidence="1">3.1.2.14</ecNumber>
    </recommendedName>
</protein>
<dbReference type="EC" id="3.1.2.14" evidence="1"/>
<dbReference type="EMBL" id="JABSTU010000002">
    <property type="protein sequence ID" value="KAH8038195.1"/>
    <property type="molecule type" value="Genomic_DNA"/>
</dbReference>
<evidence type="ECO:0000259" key="2">
    <source>
        <dbReference type="Pfam" id="PF00975"/>
    </source>
</evidence>
<reference evidence="3" key="1">
    <citation type="journal article" date="2020" name="Cell">
        <title>Large-Scale Comparative Analyses of Tick Genomes Elucidate Their Genetic Diversity and Vector Capacities.</title>
        <authorList>
            <consortium name="Tick Genome and Microbiome Consortium (TIGMIC)"/>
            <person name="Jia N."/>
            <person name="Wang J."/>
            <person name="Shi W."/>
            <person name="Du L."/>
            <person name="Sun Y."/>
            <person name="Zhan W."/>
            <person name="Jiang J.F."/>
            <person name="Wang Q."/>
            <person name="Zhang B."/>
            <person name="Ji P."/>
            <person name="Bell-Sakyi L."/>
            <person name="Cui X.M."/>
            <person name="Yuan T.T."/>
            <person name="Jiang B.G."/>
            <person name="Yang W.F."/>
            <person name="Lam T.T."/>
            <person name="Chang Q.C."/>
            <person name="Ding S.J."/>
            <person name="Wang X.J."/>
            <person name="Zhu J.G."/>
            <person name="Ruan X.D."/>
            <person name="Zhao L."/>
            <person name="Wei J.T."/>
            <person name="Ye R.Z."/>
            <person name="Que T.C."/>
            <person name="Du C.H."/>
            <person name="Zhou Y.H."/>
            <person name="Cheng J.X."/>
            <person name="Dai P.F."/>
            <person name="Guo W.B."/>
            <person name="Han X.H."/>
            <person name="Huang E.J."/>
            <person name="Li L.F."/>
            <person name="Wei W."/>
            <person name="Gao Y.C."/>
            <person name="Liu J.Z."/>
            <person name="Shao H.Z."/>
            <person name="Wang X."/>
            <person name="Wang C.C."/>
            <person name="Yang T.C."/>
            <person name="Huo Q.B."/>
            <person name="Li W."/>
            <person name="Chen H.Y."/>
            <person name="Chen S.E."/>
            <person name="Zhou L.G."/>
            <person name="Ni X.B."/>
            <person name="Tian J.H."/>
            <person name="Sheng Y."/>
            <person name="Liu T."/>
            <person name="Pan Y.S."/>
            <person name="Xia L.Y."/>
            <person name="Li J."/>
            <person name="Zhao F."/>
            <person name="Cao W.C."/>
        </authorList>
    </citation>
    <scope>NUCLEOTIDE SEQUENCE</scope>
    <source>
        <strain evidence="3">Rmic-2018</strain>
    </source>
</reference>
<evidence type="ECO:0000256" key="1">
    <source>
        <dbReference type="ARBA" id="ARBA00012480"/>
    </source>
</evidence>
<evidence type="ECO:0000313" key="3">
    <source>
        <dbReference type="EMBL" id="KAH8038195.1"/>
    </source>
</evidence>
<sequence length="282" mass="31462">MSDESEGGHEPEAVRFTLCTRLVPDHTLVELNDLEDKDTRVFFLHPIEGHVDALRDLASELPLSAVGIQWTSDIPTRSIEDMAAAYLQKILTLQPEGPFHLSGYSFGATIAFEMALQLQALGALVGSLTLLDGTPICMAALVERHYQWGKSKGMQETQLLCSFLMRYHDHDIMELRDRLDQYPDWDAKVNVAIDILLQGKPDVRSSRQDVVTAVRAFYAFLQAASLYKPRRKFYGDVGLVKPSRSHVTLCQLPNDYGLSEVSREASANALLLLSDISEISNP</sequence>
<keyword evidence="4" id="KW-1185">Reference proteome</keyword>
<dbReference type="VEuPathDB" id="VectorBase:LOC119180416"/>
<dbReference type="Gene3D" id="3.40.50.1820">
    <property type="entry name" value="alpha/beta hydrolase"/>
    <property type="match status" value="1"/>
</dbReference>
<organism evidence="3 4">
    <name type="scientific">Rhipicephalus microplus</name>
    <name type="common">Cattle tick</name>
    <name type="synonym">Boophilus microplus</name>
    <dbReference type="NCBI Taxonomy" id="6941"/>
    <lineage>
        <taxon>Eukaryota</taxon>
        <taxon>Metazoa</taxon>
        <taxon>Ecdysozoa</taxon>
        <taxon>Arthropoda</taxon>
        <taxon>Chelicerata</taxon>
        <taxon>Arachnida</taxon>
        <taxon>Acari</taxon>
        <taxon>Parasitiformes</taxon>
        <taxon>Ixodida</taxon>
        <taxon>Ixodoidea</taxon>
        <taxon>Ixodidae</taxon>
        <taxon>Rhipicephalinae</taxon>
        <taxon>Rhipicephalus</taxon>
        <taxon>Boophilus</taxon>
    </lineage>
</organism>
<name>A0A9J6EUM6_RHIMP</name>
<dbReference type="InterPro" id="IPR001031">
    <property type="entry name" value="Thioesterase"/>
</dbReference>
<dbReference type="GO" id="GO:0016297">
    <property type="term" value="F:fatty acyl-[ACP] hydrolase activity"/>
    <property type="evidence" value="ECO:0007669"/>
    <property type="project" value="UniProtKB-EC"/>
</dbReference>
<reference evidence="3" key="2">
    <citation type="submission" date="2021-09" db="EMBL/GenBank/DDBJ databases">
        <authorList>
            <person name="Jia N."/>
            <person name="Wang J."/>
            <person name="Shi W."/>
            <person name="Du L."/>
            <person name="Sun Y."/>
            <person name="Zhan W."/>
            <person name="Jiang J."/>
            <person name="Wang Q."/>
            <person name="Zhang B."/>
            <person name="Ji P."/>
            <person name="Sakyi L.B."/>
            <person name="Cui X."/>
            <person name="Yuan T."/>
            <person name="Jiang B."/>
            <person name="Yang W."/>
            <person name="Lam T.T.-Y."/>
            <person name="Chang Q."/>
            <person name="Ding S."/>
            <person name="Wang X."/>
            <person name="Zhu J."/>
            <person name="Ruan X."/>
            <person name="Zhao L."/>
            <person name="Wei J."/>
            <person name="Que T."/>
            <person name="Du C."/>
            <person name="Cheng J."/>
            <person name="Dai P."/>
            <person name="Han X."/>
            <person name="Huang E."/>
            <person name="Gao Y."/>
            <person name="Liu J."/>
            <person name="Shao H."/>
            <person name="Ye R."/>
            <person name="Li L."/>
            <person name="Wei W."/>
            <person name="Wang X."/>
            <person name="Wang C."/>
            <person name="Huo Q."/>
            <person name="Li W."/>
            <person name="Guo W."/>
            <person name="Chen H."/>
            <person name="Chen S."/>
            <person name="Zhou L."/>
            <person name="Zhou L."/>
            <person name="Ni X."/>
            <person name="Tian J."/>
            <person name="Zhou Y."/>
            <person name="Sheng Y."/>
            <person name="Liu T."/>
            <person name="Pan Y."/>
            <person name="Xia L."/>
            <person name="Li J."/>
            <person name="Zhao F."/>
            <person name="Cao W."/>
        </authorList>
    </citation>
    <scope>NUCLEOTIDE SEQUENCE</scope>
    <source>
        <strain evidence="3">Rmic-2018</strain>
        <tissue evidence="3">Larvae</tissue>
    </source>
</reference>
<feature type="domain" description="Thioesterase" evidence="2">
    <location>
        <begin position="40"/>
        <end position="135"/>
    </location>
</feature>